<evidence type="ECO:0000313" key="3">
    <source>
        <dbReference type="Proteomes" id="UP000012174"/>
    </source>
</evidence>
<dbReference type="AlphaFoldDB" id="M7SGD2"/>
<name>M7SGD2_EUTLA</name>
<proteinExistence type="predicted"/>
<dbReference type="OMA" id="DEFRTKH"/>
<evidence type="ECO:0000313" key="2">
    <source>
        <dbReference type="EMBL" id="EMR63318.1"/>
    </source>
</evidence>
<dbReference type="eggNOG" id="ENOG502T5NT">
    <property type="taxonomic scope" value="Eukaryota"/>
</dbReference>
<protein>
    <submittedName>
        <fullName evidence="2">Uncharacterized protein</fullName>
    </submittedName>
</protein>
<dbReference type="EMBL" id="KB707241">
    <property type="protein sequence ID" value="EMR63318.1"/>
    <property type="molecule type" value="Genomic_DNA"/>
</dbReference>
<feature type="region of interest" description="Disordered" evidence="1">
    <location>
        <begin position="67"/>
        <end position="89"/>
    </location>
</feature>
<sequence length="453" mass="51017">MNNSTTISDGWEEVEGDDFSVVSVPRSDGPNSVDRNSVQGCLVSVDTLTDDTVNEHSEYGIARTVAKDAHDAPDGDVRDDDLERQGMDTKDVVEPDKFPLRSLYEFLDSEDIDPGSLGQINASLIELIEEIISFLNVEGNFAQSETHKMKSGCQALLVHLQCLSPIIEGYSKHYDPERANIDLPLDPGLESWMSNLTAEMLTLREELQNSTDPKASGIRATRYLQNTSRFQEAVEIFTNQMDELMPVIQGDFNDFHTGNMNFLSSEADGQSSTKPEDTFADRQNQMQSDKDLWNLRHELYDLKDQVTSCVTELELHRQQKTDQGAAADFSLLTGIESSYRFIKSSLDVILSNHASDWIDNSMDGGLTYAEFCSLSPDTIRSLQLQLKYTIQNVSSELSRARSLRYMNDPDNLLEQDSTALLNDELLNELYSMEEMLVSMFRLRKPPADVEKKN</sequence>
<gene>
    <name evidence="2" type="ORF">UCREL1_9724</name>
</gene>
<keyword evidence="3" id="KW-1185">Reference proteome</keyword>
<dbReference type="HOGENOM" id="CLU_560410_0_0_1"/>
<reference evidence="3" key="1">
    <citation type="journal article" date="2013" name="Genome Announc.">
        <title>Draft genome sequence of the grapevine dieback fungus Eutypa lata UCR-EL1.</title>
        <authorList>
            <person name="Blanco-Ulate B."/>
            <person name="Rolshausen P.E."/>
            <person name="Cantu D."/>
        </authorList>
    </citation>
    <scope>NUCLEOTIDE SEQUENCE [LARGE SCALE GENOMIC DNA]</scope>
    <source>
        <strain evidence="3">UCR-EL1</strain>
    </source>
</reference>
<dbReference type="OrthoDB" id="5294021at2759"/>
<accession>M7SGD2</accession>
<dbReference type="Proteomes" id="UP000012174">
    <property type="component" value="Unassembled WGS sequence"/>
</dbReference>
<dbReference type="KEGG" id="ela:UCREL1_9724"/>
<organism evidence="2 3">
    <name type="scientific">Eutypa lata (strain UCR-EL1)</name>
    <name type="common">Grapevine dieback disease fungus</name>
    <name type="synonym">Eutypa armeniacae</name>
    <dbReference type="NCBI Taxonomy" id="1287681"/>
    <lineage>
        <taxon>Eukaryota</taxon>
        <taxon>Fungi</taxon>
        <taxon>Dikarya</taxon>
        <taxon>Ascomycota</taxon>
        <taxon>Pezizomycotina</taxon>
        <taxon>Sordariomycetes</taxon>
        <taxon>Xylariomycetidae</taxon>
        <taxon>Xylariales</taxon>
        <taxon>Diatrypaceae</taxon>
        <taxon>Eutypa</taxon>
    </lineage>
</organism>
<evidence type="ECO:0000256" key="1">
    <source>
        <dbReference type="SAM" id="MobiDB-lite"/>
    </source>
</evidence>